<reference evidence="5" key="1">
    <citation type="submission" date="2016-11" db="EMBL/GenBank/DDBJ databases">
        <authorList>
            <person name="Varghese N."/>
            <person name="Submissions S."/>
        </authorList>
    </citation>
    <scope>NUCLEOTIDE SEQUENCE [LARGE SCALE GENOMIC DNA]</scope>
    <source>
        <strain evidence="5">DSM 24579</strain>
    </source>
</reference>
<keyword evidence="5" id="KW-1185">Reference proteome</keyword>
<evidence type="ECO:0000259" key="2">
    <source>
        <dbReference type="Pfam" id="PF04773"/>
    </source>
</evidence>
<dbReference type="InterPro" id="IPR012373">
    <property type="entry name" value="Ferrdict_sens_TM"/>
</dbReference>
<dbReference type="PIRSF" id="PIRSF018266">
    <property type="entry name" value="FecR"/>
    <property type="match status" value="1"/>
</dbReference>
<protein>
    <submittedName>
        <fullName evidence="4">FecR family protein</fullName>
    </submittedName>
</protein>
<evidence type="ECO:0000259" key="3">
    <source>
        <dbReference type="Pfam" id="PF16344"/>
    </source>
</evidence>
<dbReference type="InterPro" id="IPR006860">
    <property type="entry name" value="FecR"/>
</dbReference>
<name>A0A1M5E3Q1_SALEC</name>
<dbReference type="GO" id="GO:0016989">
    <property type="term" value="F:sigma factor antagonist activity"/>
    <property type="evidence" value="ECO:0007669"/>
    <property type="project" value="TreeGrafter"/>
</dbReference>
<feature type="domain" description="Protein FecR C-terminal" evidence="3">
    <location>
        <begin position="300"/>
        <end position="368"/>
    </location>
</feature>
<dbReference type="InterPro" id="IPR032508">
    <property type="entry name" value="FecR_C"/>
</dbReference>
<dbReference type="RefSeq" id="WP_083572038.1">
    <property type="nucleotide sequence ID" value="NZ_FQVT01000002.1"/>
</dbReference>
<dbReference type="Pfam" id="PF04773">
    <property type="entry name" value="FecR"/>
    <property type="match status" value="1"/>
</dbReference>
<keyword evidence="1" id="KW-0812">Transmembrane</keyword>
<evidence type="ECO:0000256" key="1">
    <source>
        <dbReference type="SAM" id="Phobius"/>
    </source>
</evidence>
<dbReference type="STRING" id="1073325.SAMN05444483_102221"/>
<keyword evidence="1" id="KW-0472">Membrane</keyword>
<dbReference type="AlphaFoldDB" id="A0A1M5E3Q1"/>
<dbReference type="Gene3D" id="2.60.120.1440">
    <property type="match status" value="1"/>
</dbReference>
<evidence type="ECO:0000313" key="4">
    <source>
        <dbReference type="EMBL" id="SHF73853.1"/>
    </source>
</evidence>
<organism evidence="4 5">
    <name type="scientific">Salegentibacter echinorum</name>
    <dbReference type="NCBI Taxonomy" id="1073325"/>
    <lineage>
        <taxon>Bacteria</taxon>
        <taxon>Pseudomonadati</taxon>
        <taxon>Bacteroidota</taxon>
        <taxon>Flavobacteriia</taxon>
        <taxon>Flavobacteriales</taxon>
        <taxon>Flavobacteriaceae</taxon>
        <taxon>Salegentibacter</taxon>
    </lineage>
</organism>
<dbReference type="PANTHER" id="PTHR30273:SF2">
    <property type="entry name" value="PROTEIN FECR"/>
    <property type="match status" value="1"/>
</dbReference>
<dbReference type="OrthoDB" id="651134at2"/>
<sequence length="371" mass="42266">MDMEKIIIKYLNNEASALEMEQLEKWLKVKANQEKYKSFIKTQYLIDRNYVPKAKAPAVIGETEKKRRSKSFAFLKYAAVFAAVILGGIFAYFNLENQNNFNESNQITLELEDGSLEVMDGDGSSFFSGEAVMLKEEQNKLVYKKSARVSKKELKYNTLRVPFGKTYEVSLTDGSEVTLNAGTELKYPVAFLEKGDRKVFLEGEAYFKVARDTSRPFKVVSNQMQVEVLGTAFNMTAYKDDDKTRTLLVSGKVSATSKSNDKSKEESVVLSPNQLAEITNTGMQVSEVKPAKYLAWIDGKIIFVNDSFEVIKNKLERQFNVSIENNYKALNELKISASFETKSIDEVLQTFQKYKDFKYEKEDNKIVITKP</sequence>
<evidence type="ECO:0000313" key="5">
    <source>
        <dbReference type="Proteomes" id="UP000183945"/>
    </source>
</evidence>
<keyword evidence="1" id="KW-1133">Transmembrane helix</keyword>
<feature type="domain" description="FecR protein" evidence="2">
    <location>
        <begin position="158"/>
        <end position="253"/>
    </location>
</feature>
<dbReference type="EMBL" id="FQVT01000002">
    <property type="protein sequence ID" value="SHF73853.1"/>
    <property type="molecule type" value="Genomic_DNA"/>
</dbReference>
<dbReference type="Pfam" id="PF16344">
    <property type="entry name" value="FecR_C"/>
    <property type="match status" value="1"/>
</dbReference>
<gene>
    <name evidence="4" type="ORF">SAMN05444483_102221</name>
</gene>
<feature type="transmembrane region" description="Helical" evidence="1">
    <location>
        <begin position="74"/>
        <end position="95"/>
    </location>
</feature>
<proteinExistence type="predicted"/>
<dbReference type="Proteomes" id="UP000183945">
    <property type="component" value="Unassembled WGS sequence"/>
</dbReference>
<dbReference type="PANTHER" id="PTHR30273">
    <property type="entry name" value="PERIPLASMIC SIGNAL SENSOR AND SIGMA FACTOR ACTIVATOR FECR-RELATED"/>
    <property type="match status" value="1"/>
</dbReference>
<dbReference type="Gene3D" id="3.55.50.30">
    <property type="match status" value="1"/>
</dbReference>
<accession>A0A1M5E3Q1</accession>